<feature type="region of interest" description="Disordered" evidence="1">
    <location>
        <begin position="1"/>
        <end position="61"/>
    </location>
</feature>
<comment type="caution">
    <text evidence="2">The sequence shown here is derived from an EMBL/GenBank/DDBJ whole genome shotgun (WGS) entry which is preliminary data.</text>
</comment>
<accession>A0A3A3ZLX0</accession>
<proteinExistence type="predicted"/>
<evidence type="ECO:0000313" key="3">
    <source>
        <dbReference type="Proteomes" id="UP000265614"/>
    </source>
</evidence>
<evidence type="ECO:0008006" key="4">
    <source>
        <dbReference type="Google" id="ProtNLM"/>
    </source>
</evidence>
<dbReference type="Proteomes" id="UP000265614">
    <property type="component" value="Unassembled WGS sequence"/>
</dbReference>
<gene>
    <name evidence="2" type="ORF">D5H78_00430</name>
</gene>
<dbReference type="AlphaFoldDB" id="A0A3A3ZLX0"/>
<feature type="region of interest" description="Disordered" evidence="1">
    <location>
        <begin position="214"/>
        <end position="273"/>
    </location>
</feature>
<dbReference type="EMBL" id="QZEZ01000001">
    <property type="protein sequence ID" value="RJK97545.1"/>
    <property type="molecule type" value="Genomic_DNA"/>
</dbReference>
<dbReference type="OrthoDB" id="4578793at2"/>
<keyword evidence="3" id="KW-1185">Reference proteome</keyword>
<protein>
    <recommendedName>
        <fullName evidence="4">DUF3618 domain-containing protein</fullName>
    </recommendedName>
</protein>
<reference evidence="2 3" key="1">
    <citation type="submission" date="2018-09" db="EMBL/GenBank/DDBJ databases">
        <title>YIM 75000 draft genome.</title>
        <authorList>
            <person name="Tang S."/>
            <person name="Feng Y."/>
        </authorList>
    </citation>
    <scope>NUCLEOTIDE SEQUENCE [LARGE SCALE GENOMIC DNA]</scope>
    <source>
        <strain evidence="2 3">YIM 75000</strain>
    </source>
</reference>
<dbReference type="RefSeq" id="WP_119948444.1">
    <property type="nucleotide sequence ID" value="NZ_QZEZ01000001.1"/>
</dbReference>
<organism evidence="2 3">
    <name type="scientific">Vallicoccus soli</name>
    <dbReference type="NCBI Taxonomy" id="2339232"/>
    <lineage>
        <taxon>Bacteria</taxon>
        <taxon>Bacillati</taxon>
        <taxon>Actinomycetota</taxon>
        <taxon>Actinomycetes</taxon>
        <taxon>Motilibacterales</taxon>
        <taxon>Vallicoccaceae</taxon>
        <taxon>Vallicoccus</taxon>
    </lineage>
</organism>
<feature type="compositionally biased region" description="Low complexity" evidence="1">
    <location>
        <begin position="31"/>
        <end position="60"/>
    </location>
</feature>
<sequence length="273" mass="27164">MSTSQTYGTGQGGGSQGTGSAVKDTAKEHASQVGQSAGQAASQVADTSKQQVAEVAQEAKAQARDLAGELKTQVTSQAGAQRDRAVTSLHSLSDELEQMARGEGSGEGTLAEVARQAAERLRTVASRIEGREPADLLDDLRSYAARRPMAFLAGAAVAGLVAGRITRGAKDAHSSSGGQQRPALPAGQSAYADTPGYATPGYGTGTGFATTAGAAGDAAPYGGTGAPPLGTTTTGHDALGERNPTTGPLATGDDVLDLDAPTRTRGDAGGGAL</sequence>
<feature type="region of interest" description="Disordered" evidence="1">
    <location>
        <begin position="170"/>
        <end position="192"/>
    </location>
</feature>
<name>A0A3A3ZLX0_9ACTN</name>
<evidence type="ECO:0000256" key="1">
    <source>
        <dbReference type="SAM" id="MobiDB-lite"/>
    </source>
</evidence>
<feature type="compositionally biased region" description="Low complexity" evidence="1">
    <location>
        <begin position="214"/>
        <end position="235"/>
    </location>
</feature>
<evidence type="ECO:0000313" key="2">
    <source>
        <dbReference type="EMBL" id="RJK97545.1"/>
    </source>
</evidence>